<dbReference type="Gene3D" id="3.30.565.10">
    <property type="entry name" value="Histidine kinase-like ATPase, C-terminal domain"/>
    <property type="match status" value="1"/>
</dbReference>
<organism evidence="3 4">
    <name type="scientific">[Clostridium] polysaccharolyticum</name>
    <dbReference type="NCBI Taxonomy" id="29364"/>
    <lineage>
        <taxon>Bacteria</taxon>
        <taxon>Bacillati</taxon>
        <taxon>Bacillota</taxon>
        <taxon>Clostridia</taxon>
        <taxon>Lachnospirales</taxon>
        <taxon>Lachnospiraceae</taxon>
    </lineage>
</organism>
<evidence type="ECO:0000313" key="3">
    <source>
        <dbReference type="EMBL" id="SES77752.1"/>
    </source>
</evidence>
<accession>A0A1H9Z8U8</accession>
<dbReference type="CDD" id="cd16935">
    <property type="entry name" value="HATPase_AgrC-ComD-like"/>
    <property type="match status" value="1"/>
</dbReference>
<keyword evidence="1" id="KW-1133">Transmembrane helix</keyword>
<dbReference type="PANTHER" id="PTHR40448">
    <property type="entry name" value="TWO-COMPONENT SENSOR HISTIDINE KINASE"/>
    <property type="match status" value="1"/>
</dbReference>
<dbReference type="GO" id="GO:0042802">
    <property type="term" value="F:identical protein binding"/>
    <property type="evidence" value="ECO:0007669"/>
    <property type="project" value="TreeGrafter"/>
</dbReference>
<proteinExistence type="predicted"/>
<dbReference type="PANTHER" id="PTHR40448:SF1">
    <property type="entry name" value="TWO-COMPONENT SENSOR HISTIDINE KINASE"/>
    <property type="match status" value="1"/>
</dbReference>
<dbReference type="STRING" id="29364.SAMN04487772_10353"/>
<keyword evidence="1" id="KW-0472">Membrane</keyword>
<name>A0A1H9Z8U8_9FIRM</name>
<reference evidence="3 4" key="1">
    <citation type="submission" date="2016-10" db="EMBL/GenBank/DDBJ databases">
        <authorList>
            <person name="de Groot N.N."/>
        </authorList>
    </citation>
    <scope>NUCLEOTIDE SEQUENCE [LARGE SCALE GENOMIC DNA]</scope>
    <source>
        <strain evidence="3 4">DSM 1801</strain>
    </source>
</reference>
<dbReference type="InterPro" id="IPR036890">
    <property type="entry name" value="HATPase_C_sf"/>
</dbReference>
<feature type="transmembrane region" description="Helical" evidence="1">
    <location>
        <begin position="6"/>
        <end position="22"/>
    </location>
</feature>
<dbReference type="Pfam" id="PF14501">
    <property type="entry name" value="HATPase_c_5"/>
    <property type="match status" value="1"/>
</dbReference>
<dbReference type="AlphaFoldDB" id="A0A1H9Z8U8"/>
<dbReference type="EMBL" id="FOHN01000003">
    <property type="protein sequence ID" value="SES77752.1"/>
    <property type="molecule type" value="Genomic_DNA"/>
</dbReference>
<feature type="domain" description="Sensor histidine kinase NatK-like C-terminal" evidence="2">
    <location>
        <begin position="137"/>
        <end position="235"/>
    </location>
</feature>
<sequence>MKAMFVLELFVPVVLFFIWYLHKKEQGFLQVRAELNMQRQILYKQKEAIQRIRKKQHEYKNNIGNINALLVEHDVEKAQCFMAKLLEQNTHMDQLIRKSGNFVQLLLDYKMEEAEQRGIRTSREIVLCQDIPVDEYDSSVIINNAMNNAIEACEKLPEGERYIRCIVNVQMGYLNFYFENPCAGVTEKENGGLLTRKKNREEHGFGLQNIKEIVKKYDGILSYRVENGVFQLKCSLRVQAGKTA</sequence>
<evidence type="ECO:0000313" key="4">
    <source>
        <dbReference type="Proteomes" id="UP000199800"/>
    </source>
</evidence>
<protein>
    <submittedName>
        <fullName evidence="3">GHKL domain-containing protein</fullName>
    </submittedName>
</protein>
<dbReference type="RefSeq" id="WP_092476084.1">
    <property type="nucleotide sequence ID" value="NZ_FOHN01000003.1"/>
</dbReference>
<dbReference type="Proteomes" id="UP000199800">
    <property type="component" value="Unassembled WGS sequence"/>
</dbReference>
<evidence type="ECO:0000256" key="1">
    <source>
        <dbReference type="SAM" id="Phobius"/>
    </source>
</evidence>
<keyword evidence="1" id="KW-0812">Transmembrane</keyword>
<gene>
    <name evidence="3" type="ORF">SAMN04487772_10353</name>
</gene>
<keyword evidence="4" id="KW-1185">Reference proteome</keyword>
<dbReference type="InterPro" id="IPR032834">
    <property type="entry name" value="NatK-like_C"/>
</dbReference>
<dbReference type="OrthoDB" id="9813149at2"/>
<dbReference type="SUPFAM" id="SSF55874">
    <property type="entry name" value="ATPase domain of HSP90 chaperone/DNA topoisomerase II/histidine kinase"/>
    <property type="match status" value="1"/>
</dbReference>
<evidence type="ECO:0000259" key="2">
    <source>
        <dbReference type="Pfam" id="PF14501"/>
    </source>
</evidence>